<keyword evidence="5 13" id="KW-0808">Transferase</keyword>
<dbReference type="EMBL" id="KN880438">
    <property type="protein sequence ID" value="KIY73027.1"/>
    <property type="molecule type" value="Genomic_DNA"/>
</dbReference>
<evidence type="ECO:0000256" key="4">
    <source>
        <dbReference type="ARBA" id="ARBA00022516"/>
    </source>
</evidence>
<keyword evidence="10 13" id="KW-0443">Lipid metabolism</keyword>
<reference evidence="14 15" key="1">
    <citation type="journal article" date="2015" name="Fungal Genet. Biol.">
        <title>Evolution of novel wood decay mechanisms in Agaricales revealed by the genome sequences of Fistulina hepatica and Cylindrobasidium torrendii.</title>
        <authorList>
            <person name="Floudas D."/>
            <person name="Held B.W."/>
            <person name="Riley R."/>
            <person name="Nagy L.G."/>
            <person name="Koehler G."/>
            <person name="Ransdell A.S."/>
            <person name="Younus H."/>
            <person name="Chow J."/>
            <person name="Chiniquy J."/>
            <person name="Lipzen A."/>
            <person name="Tritt A."/>
            <person name="Sun H."/>
            <person name="Haridas S."/>
            <person name="LaButti K."/>
            <person name="Ohm R.A."/>
            <person name="Kues U."/>
            <person name="Blanchette R.A."/>
            <person name="Grigoriev I.V."/>
            <person name="Minto R.E."/>
            <person name="Hibbett D.S."/>
        </authorList>
    </citation>
    <scope>NUCLEOTIDE SEQUENCE [LARGE SCALE GENOMIC DNA]</scope>
    <source>
        <strain evidence="14 15">FP15055 ss-10</strain>
    </source>
</reference>
<evidence type="ECO:0000313" key="15">
    <source>
        <dbReference type="Proteomes" id="UP000054007"/>
    </source>
</evidence>
<dbReference type="GO" id="GO:0019287">
    <property type="term" value="P:isopentenyl diphosphate biosynthetic process, mevalonate pathway"/>
    <property type="evidence" value="ECO:0007669"/>
    <property type="project" value="UniProtKB-UniRule"/>
</dbReference>
<evidence type="ECO:0000256" key="9">
    <source>
        <dbReference type="ARBA" id="ARBA00022955"/>
    </source>
</evidence>
<dbReference type="GO" id="GO:0005524">
    <property type="term" value="F:ATP binding"/>
    <property type="evidence" value="ECO:0007669"/>
    <property type="project" value="UniProtKB-UniRule"/>
</dbReference>
<dbReference type="GO" id="GO:0005777">
    <property type="term" value="C:peroxisome"/>
    <property type="evidence" value="ECO:0007669"/>
    <property type="project" value="TreeGrafter"/>
</dbReference>
<comment type="catalytic activity">
    <reaction evidence="12">
        <text>(R)-5-phosphomevalonate + ATP = (R)-5-diphosphomevalonate + ADP</text>
        <dbReference type="Rhea" id="RHEA:16341"/>
        <dbReference type="ChEBI" id="CHEBI:30616"/>
        <dbReference type="ChEBI" id="CHEBI:57557"/>
        <dbReference type="ChEBI" id="CHEBI:58146"/>
        <dbReference type="ChEBI" id="CHEBI:456216"/>
        <dbReference type="EC" id="2.7.4.2"/>
    </reaction>
    <physiologicalReaction direction="left-to-right" evidence="12">
        <dbReference type="Rhea" id="RHEA:16342"/>
    </physiologicalReaction>
</comment>
<dbReference type="GO" id="GO:0010142">
    <property type="term" value="P:farnesyl diphosphate biosynthetic process, mevalonate pathway"/>
    <property type="evidence" value="ECO:0007669"/>
    <property type="project" value="TreeGrafter"/>
</dbReference>
<evidence type="ECO:0000256" key="10">
    <source>
        <dbReference type="ARBA" id="ARBA00023098"/>
    </source>
</evidence>
<dbReference type="InterPro" id="IPR014721">
    <property type="entry name" value="Ribsml_uS5_D2-typ_fold_subgr"/>
</dbReference>
<evidence type="ECO:0000256" key="7">
    <source>
        <dbReference type="ARBA" id="ARBA00022777"/>
    </source>
</evidence>
<dbReference type="GO" id="GO:0004631">
    <property type="term" value="F:phosphomevalonate kinase activity"/>
    <property type="evidence" value="ECO:0007669"/>
    <property type="project" value="UniProtKB-UniRule"/>
</dbReference>
<comment type="similarity">
    <text evidence="2 13">Belongs to the GHMP kinase family. Mevalonate kinase subfamily.</text>
</comment>
<dbReference type="OrthoDB" id="10262935at2759"/>
<dbReference type="PANTHER" id="PTHR31814:SF2">
    <property type="entry name" value="PHOSPHOMEVALONATE KINASE"/>
    <property type="match status" value="1"/>
</dbReference>
<accession>A0A0D7BRG5</accession>
<evidence type="ECO:0000256" key="11">
    <source>
        <dbReference type="ARBA" id="ARBA00023221"/>
    </source>
</evidence>
<organism evidence="14 15">
    <name type="scientific">Cylindrobasidium torrendii FP15055 ss-10</name>
    <dbReference type="NCBI Taxonomy" id="1314674"/>
    <lineage>
        <taxon>Eukaryota</taxon>
        <taxon>Fungi</taxon>
        <taxon>Dikarya</taxon>
        <taxon>Basidiomycota</taxon>
        <taxon>Agaricomycotina</taxon>
        <taxon>Agaricomycetes</taxon>
        <taxon>Agaricomycetidae</taxon>
        <taxon>Agaricales</taxon>
        <taxon>Marasmiineae</taxon>
        <taxon>Physalacriaceae</taxon>
        <taxon>Cylindrobasidium</taxon>
    </lineage>
</organism>
<dbReference type="UniPathway" id="UPA00057">
    <property type="reaction ID" value="UER00099"/>
</dbReference>
<evidence type="ECO:0000256" key="1">
    <source>
        <dbReference type="ARBA" id="ARBA00005017"/>
    </source>
</evidence>
<keyword evidence="7 13" id="KW-0418">Kinase</keyword>
<evidence type="ECO:0000256" key="3">
    <source>
        <dbReference type="ARBA" id="ARBA00012958"/>
    </source>
</evidence>
<dbReference type="SUPFAM" id="SSF54211">
    <property type="entry name" value="Ribosomal protein S5 domain 2-like"/>
    <property type="match status" value="1"/>
</dbReference>
<keyword evidence="15" id="KW-1185">Reference proteome</keyword>
<comment type="pathway">
    <text evidence="1 13">Isoprenoid biosynthesis; isopentenyl diphosphate biosynthesis via mevalonate pathway; isopentenyl diphosphate from (R)-mevalonate: step 2/3.</text>
</comment>
<dbReference type="InterPro" id="IPR016005">
    <property type="entry name" value="Erg8"/>
</dbReference>
<dbReference type="AlphaFoldDB" id="A0A0D7BRG5"/>
<proteinExistence type="inferred from homology"/>
<gene>
    <name evidence="14" type="ORF">CYLTODRAFT_417280</name>
</gene>
<evidence type="ECO:0000256" key="6">
    <source>
        <dbReference type="ARBA" id="ARBA00022741"/>
    </source>
</evidence>
<dbReference type="PANTHER" id="PTHR31814">
    <property type="match status" value="1"/>
</dbReference>
<keyword evidence="4 13" id="KW-0444">Lipid biosynthesis</keyword>
<evidence type="ECO:0000256" key="8">
    <source>
        <dbReference type="ARBA" id="ARBA00022840"/>
    </source>
</evidence>
<dbReference type="InterPro" id="IPR020568">
    <property type="entry name" value="Ribosomal_Su5_D2-typ_SF"/>
</dbReference>
<dbReference type="Gene3D" id="3.30.230.10">
    <property type="match status" value="1"/>
</dbReference>
<dbReference type="GO" id="GO:0006696">
    <property type="term" value="P:ergosterol biosynthetic process"/>
    <property type="evidence" value="ECO:0007669"/>
    <property type="project" value="TreeGrafter"/>
</dbReference>
<evidence type="ECO:0000256" key="13">
    <source>
        <dbReference type="PIRNR" id="PIRNR017288"/>
    </source>
</evidence>
<keyword evidence="6" id="KW-0547">Nucleotide-binding</keyword>
<name>A0A0D7BRG5_9AGAR</name>
<keyword evidence="8" id="KW-0067">ATP-binding</keyword>
<evidence type="ECO:0000256" key="5">
    <source>
        <dbReference type="ARBA" id="ARBA00022679"/>
    </source>
</evidence>
<dbReference type="InterPro" id="IPR035102">
    <property type="entry name" value="Phosphomevalonate_kinase"/>
</dbReference>
<dbReference type="PIRSF" id="PIRSF017288">
    <property type="entry name" value="PMK_GHMP_euk"/>
    <property type="match status" value="1"/>
</dbReference>
<evidence type="ECO:0000256" key="12">
    <source>
        <dbReference type="ARBA" id="ARBA00029326"/>
    </source>
</evidence>
<protein>
    <recommendedName>
        <fullName evidence="3 13">Phosphomevalonate kinase</fullName>
        <ecNumber evidence="3 13">2.7.4.2</ecNumber>
    </recommendedName>
</protein>
<dbReference type="Proteomes" id="UP000054007">
    <property type="component" value="Unassembled WGS sequence"/>
</dbReference>
<sequence>MSTVVSAPGKVLIAGGYLVLEPAYSGIVISASSRFYTVITDKDGIGAFTIQVRSPQFVDATWKYTVSVSEARVDVQEHADNTSKNKFVYLALKKTLDFSHEVVGASSLSATLTQGLDIAIAGDNDFYSQRANLEALGLPRTLESLDKIEPFAATGVTLGDVHKTGMGSSASLITSLVSALLLHTKTIPATSFDEVHTDGRRLAHNLAQYVHCLAQGKVGSGFDVSAAAFGSHIYTRFNPDVIRPLMSDNSNIALQDIISPSNGDWNYRVEPFQLPPLTRIMLADVDAGSDTPSLVGKVLAWRKSEPEHSRALWTALDQTNQSLAKTLRKLSDMHAENSGAYTSAVQYIGTLETSQWLANPTRPAAERAIAQTFLEAHDLSESIRRQMREMGKLAGVPIEPEQQTQLLDQCVNITGVIGGGVPGAGGFDAIWLLVLEPVDTTTDGAPVARVEETWARAEAVSPLLASESLAKGCRVEFLDTVKGLKTAISRT</sequence>
<dbReference type="STRING" id="1314674.A0A0D7BRG5"/>
<keyword evidence="9 13" id="KW-0752">Steroid biosynthesis</keyword>
<keyword evidence="11 13" id="KW-0753">Steroid metabolism</keyword>
<dbReference type="NCBIfam" id="TIGR01219">
    <property type="entry name" value="Pmev_kin_ERG8"/>
    <property type="match status" value="1"/>
</dbReference>
<evidence type="ECO:0000256" key="2">
    <source>
        <dbReference type="ARBA" id="ARBA00006495"/>
    </source>
</evidence>
<evidence type="ECO:0000313" key="14">
    <source>
        <dbReference type="EMBL" id="KIY73027.1"/>
    </source>
</evidence>
<dbReference type="EC" id="2.7.4.2" evidence="3 13"/>